<dbReference type="GO" id="GO:0032259">
    <property type="term" value="P:methylation"/>
    <property type="evidence" value="ECO:0007669"/>
    <property type="project" value="UniProtKB-KW"/>
</dbReference>
<dbReference type="EC" id="2.1.1.319" evidence="1"/>
<dbReference type="AlphaFoldDB" id="A0A0G4ILR3"/>
<evidence type="ECO:0000256" key="1">
    <source>
        <dbReference type="ARBA" id="ARBA00011925"/>
    </source>
</evidence>
<dbReference type="GO" id="GO:0042054">
    <property type="term" value="F:histone methyltransferase activity"/>
    <property type="evidence" value="ECO:0007669"/>
    <property type="project" value="TreeGrafter"/>
</dbReference>
<dbReference type="OMA" id="IDIHEEM"/>
<accession>A0A0G4ILR3</accession>
<dbReference type="FunFam" id="3.40.50.150:FF:000003">
    <property type="entry name" value="Blast:Protein arginine N-methyltransferase 1"/>
    <property type="match status" value="1"/>
</dbReference>
<evidence type="ECO:0000313" key="11">
    <source>
        <dbReference type="Proteomes" id="UP000039324"/>
    </source>
</evidence>
<gene>
    <name evidence="10" type="ORF">PBRA_004808</name>
</gene>
<evidence type="ECO:0000259" key="9">
    <source>
        <dbReference type="Pfam" id="PF22528"/>
    </source>
</evidence>
<dbReference type="OrthoDB" id="7848332at2759"/>
<dbReference type="PANTHER" id="PTHR11006">
    <property type="entry name" value="PROTEIN ARGININE N-METHYLTRANSFERASE"/>
    <property type="match status" value="1"/>
</dbReference>
<protein>
    <recommendedName>
        <fullName evidence="1">type I protein arginine methyltransferase</fullName>
        <ecNumber evidence="1">2.1.1.319</ecNumber>
    </recommendedName>
</protein>
<feature type="domain" description="Methyltransferase type 11" evidence="8">
    <location>
        <begin position="68"/>
        <end position="170"/>
    </location>
</feature>
<dbReference type="Gene3D" id="3.40.50.150">
    <property type="entry name" value="Vaccinia Virus protein VP39"/>
    <property type="match status" value="1"/>
</dbReference>
<dbReference type="Gene3D" id="2.70.160.11">
    <property type="entry name" value="Hnrnp arginine n-methyltransferase1"/>
    <property type="match status" value="1"/>
</dbReference>
<sequence length="357" mass="39562">MSPLQAEQQRSKKRLRHRSSSSDMEHEYFGMYSNIDIHEEMLLDASRTEAYRNAILSRKDLFDGATVLDVGCGMTCILTLFALEAGAAHVYSVDAADVMDTCAAVLQANNVSGRVTLIHSRIEDIEELADGAPKVDIIVSEWMGYALLFESMVESVLLARDRFLRPGGHMFPCSARIFMAPFTNDDFLDKNVRVWHEPMYGQDLSALTSHALQRHIAMPQIVNMSDENIIGGACVIRTIDLGTEPANPETLMHLSADLRMPCIAHASLHGVCAWFDVTFPGGIVLSTSPSAEPTHWAQTAFFFDANGVDVDQDDVLTGKVDVQPAPDSHRLLRFDFAVRLMRNKAPSLAIDKTYILC</sequence>
<evidence type="ECO:0000256" key="5">
    <source>
        <dbReference type="ARBA" id="ARBA00049303"/>
    </source>
</evidence>
<dbReference type="GO" id="GO:0035242">
    <property type="term" value="F:protein-arginine omega-N asymmetric methyltransferase activity"/>
    <property type="evidence" value="ECO:0007669"/>
    <property type="project" value="UniProtKB-EC"/>
</dbReference>
<comment type="catalytic activity">
    <reaction evidence="5">
        <text>L-arginyl-[protein] + S-adenosyl-L-methionine = N(omega)-methyl-L-arginyl-[protein] + S-adenosyl-L-homocysteine + H(+)</text>
        <dbReference type="Rhea" id="RHEA:48100"/>
        <dbReference type="Rhea" id="RHEA-COMP:10532"/>
        <dbReference type="Rhea" id="RHEA-COMP:11990"/>
        <dbReference type="ChEBI" id="CHEBI:15378"/>
        <dbReference type="ChEBI" id="CHEBI:29965"/>
        <dbReference type="ChEBI" id="CHEBI:57856"/>
        <dbReference type="ChEBI" id="CHEBI:59789"/>
        <dbReference type="ChEBI" id="CHEBI:65280"/>
    </reaction>
    <physiologicalReaction direction="left-to-right" evidence="5">
        <dbReference type="Rhea" id="RHEA:48101"/>
    </physiologicalReaction>
</comment>
<proteinExistence type="predicted"/>
<dbReference type="PROSITE" id="PS51678">
    <property type="entry name" value="SAM_MT_PRMT"/>
    <property type="match status" value="1"/>
</dbReference>
<name>A0A0G4ILR3_PLABS</name>
<keyword evidence="4 6" id="KW-0949">S-adenosyl-L-methionine</keyword>
<keyword evidence="11" id="KW-1185">Reference proteome</keyword>
<dbReference type="Pfam" id="PF22528">
    <property type="entry name" value="PRMT_C"/>
    <property type="match status" value="1"/>
</dbReference>
<dbReference type="InterPro" id="IPR013216">
    <property type="entry name" value="Methyltransf_11"/>
</dbReference>
<keyword evidence="3 6" id="KW-0808">Transferase</keyword>
<evidence type="ECO:0000313" key="10">
    <source>
        <dbReference type="EMBL" id="CEO96118.1"/>
    </source>
</evidence>
<dbReference type="STRING" id="37360.A0A0G4ILR3"/>
<dbReference type="PANTHER" id="PTHR11006:SF4">
    <property type="entry name" value="PROTEIN ARGININE N-METHYLTRANSFERASE 7"/>
    <property type="match status" value="1"/>
</dbReference>
<dbReference type="EMBL" id="CDSF01000046">
    <property type="protein sequence ID" value="CEO96118.1"/>
    <property type="molecule type" value="Genomic_DNA"/>
</dbReference>
<dbReference type="InterPro" id="IPR029063">
    <property type="entry name" value="SAM-dependent_MTases_sf"/>
</dbReference>
<dbReference type="InterPro" id="IPR055135">
    <property type="entry name" value="PRMT_dom"/>
</dbReference>
<evidence type="ECO:0000256" key="4">
    <source>
        <dbReference type="ARBA" id="ARBA00022691"/>
    </source>
</evidence>
<dbReference type="CDD" id="cd02440">
    <property type="entry name" value="AdoMet_MTases"/>
    <property type="match status" value="1"/>
</dbReference>
<dbReference type="SUPFAM" id="SSF53335">
    <property type="entry name" value="S-adenosyl-L-methionine-dependent methyltransferases"/>
    <property type="match status" value="1"/>
</dbReference>
<evidence type="ECO:0000259" key="8">
    <source>
        <dbReference type="Pfam" id="PF08241"/>
    </source>
</evidence>
<reference evidence="10 11" key="1">
    <citation type="submission" date="2015-02" db="EMBL/GenBank/DDBJ databases">
        <authorList>
            <person name="Chooi Y.-H."/>
        </authorList>
    </citation>
    <scope>NUCLEOTIDE SEQUENCE [LARGE SCALE GENOMIC DNA]</scope>
    <source>
        <strain evidence="10">E3</strain>
    </source>
</reference>
<evidence type="ECO:0000256" key="6">
    <source>
        <dbReference type="PROSITE-ProRule" id="PRU01015"/>
    </source>
</evidence>
<evidence type="ECO:0000256" key="3">
    <source>
        <dbReference type="ARBA" id="ARBA00022679"/>
    </source>
</evidence>
<evidence type="ECO:0000256" key="2">
    <source>
        <dbReference type="ARBA" id="ARBA00022603"/>
    </source>
</evidence>
<organism evidence="10 11">
    <name type="scientific">Plasmodiophora brassicae</name>
    <name type="common">Clubroot disease agent</name>
    <dbReference type="NCBI Taxonomy" id="37360"/>
    <lineage>
        <taxon>Eukaryota</taxon>
        <taxon>Sar</taxon>
        <taxon>Rhizaria</taxon>
        <taxon>Endomyxa</taxon>
        <taxon>Phytomyxea</taxon>
        <taxon>Plasmodiophorida</taxon>
        <taxon>Plasmodiophoridae</taxon>
        <taxon>Plasmodiophora</taxon>
    </lineage>
</organism>
<feature type="region of interest" description="Disordered" evidence="7">
    <location>
        <begin position="1"/>
        <end position="22"/>
    </location>
</feature>
<feature type="domain" description="Protein arginine N-methyltransferase" evidence="9">
    <location>
        <begin position="174"/>
        <end position="336"/>
    </location>
</feature>
<dbReference type="Proteomes" id="UP000039324">
    <property type="component" value="Unassembled WGS sequence"/>
</dbReference>
<dbReference type="InterPro" id="IPR025799">
    <property type="entry name" value="Arg_MeTrfase"/>
</dbReference>
<keyword evidence="2 6" id="KW-0489">Methyltransferase</keyword>
<dbReference type="Pfam" id="PF08241">
    <property type="entry name" value="Methyltransf_11"/>
    <property type="match status" value="1"/>
</dbReference>
<evidence type="ECO:0000256" key="7">
    <source>
        <dbReference type="SAM" id="MobiDB-lite"/>
    </source>
</evidence>